<dbReference type="Proteomes" id="UP000630353">
    <property type="component" value="Unassembled WGS sequence"/>
</dbReference>
<dbReference type="AlphaFoldDB" id="A0A918XRP0"/>
<dbReference type="Gene3D" id="1.25.40.10">
    <property type="entry name" value="Tetratricopeptide repeat domain"/>
    <property type="match status" value="1"/>
</dbReference>
<comment type="caution">
    <text evidence="5">The sequence shown here is derived from an EMBL/GenBank/DDBJ whole genome shotgun (WGS) entry which is preliminary data.</text>
</comment>
<dbReference type="PANTHER" id="PTHR16263:SF4">
    <property type="entry name" value="TETRATRICOPEPTIDE REPEAT PROTEIN 38"/>
    <property type="match status" value="1"/>
</dbReference>
<dbReference type="CDD" id="cd05804">
    <property type="entry name" value="StaR_like"/>
    <property type="match status" value="1"/>
</dbReference>
<dbReference type="SUPFAM" id="SSF48452">
    <property type="entry name" value="TPR-like"/>
    <property type="match status" value="1"/>
</dbReference>
<protein>
    <recommendedName>
        <fullName evidence="2">Tetratricopeptide repeat protein 38</fullName>
    </recommendedName>
</protein>
<reference evidence="5" key="1">
    <citation type="journal article" date="2014" name="Int. J. Syst. Evol. Microbiol.">
        <title>Complete genome sequence of Corynebacterium casei LMG S-19264T (=DSM 44701T), isolated from a smear-ripened cheese.</title>
        <authorList>
            <consortium name="US DOE Joint Genome Institute (JGI-PGF)"/>
            <person name="Walter F."/>
            <person name="Albersmeier A."/>
            <person name="Kalinowski J."/>
            <person name="Ruckert C."/>
        </authorList>
    </citation>
    <scope>NUCLEOTIDE SEQUENCE</scope>
    <source>
        <strain evidence="5">KCTC 42651</strain>
    </source>
</reference>
<sequence length="464" mass="51451">MPRVEGRYGLAYTADKPESAARFDDLVGAYLGFGRDIGDRLKAILTDDPEMPLAHVAKGYLFKLFGSAAMSARAAKALADADARFAAVATTDRERLHLEALRAWCADDLDRTTELWERILIDHPKDAFALRLAHFNHFYAGEGRKMRDSVARVLPDWSDADPDIGFVHGMYGFALEEAGDYAAGERYGRMAVERNPKDAWSVHAVAHVMEMQGRHAEGIEWVRGLEPAWSTTNNFRFHLYWHRGLYHLERHEFDEVLKLYDDHVASDIASDMYLDVCNAASMLWRLEMYGVDVGGRWRDLTEVSLRHVDDHELIFVSLHYLMALLKGGEAEAAARMAAQLESFANSAATQGRVSARVGVGTVAAMTALARGDAGTAVDALLPIRYDIWCMGGSHAQRDLFEEMLVSAAVKARPHLARALLAERTASKPASAWSWRQYAAALRAEGRDEAAASADKRAEALLTAV</sequence>
<organism evidence="5 6">
    <name type="scientific">Thalassobaculum fulvum</name>
    <dbReference type="NCBI Taxonomy" id="1633335"/>
    <lineage>
        <taxon>Bacteria</taxon>
        <taxon>Pseudomonadati</taxon>
        <taxon>Pseudomonadota</taxon>
        <taxon>Alphaproteobacteria</taxon>
        <taxon>Rhodospirillales</taxon>
        <taxon>Thalassobaculaceae</taxon>
        <taxon>Thalassobaculum</taxon>
    </lineage>
</organism>
<dbReference type="InterPro" id="IPR011990">
    <property type="entry name" value="TPR-like_helical_dom_sf"/>
</dbReference>
<keyword evidence="3" id="KW-0677">Repeat</keyword>
<reference evidence="5" key="2">
    <citation type="submission" date="2020-09" db="EMBL/GenBank/DDBJ databases">
        <authorList>
            <person name="Sun Q."/>
            <person name="Kim S."/>
        </authorList>
    </citation>
    <scope>NUCLEOTIDE SEQUENCE</scope>
    <source>
        <strain evidence="5">KCTC 42651</strain>
    </source>
</reference>
<keyword evidence="4" id="KW-0802">TPR repeat</keyword>
<proteinExistence type="inferred from homology"/>
<evidence type="ECO:0000313" key="6">
    <source>
        <dbReference type="Proteomes" id="UP000630353"/>
    </source>
</evidence>
<evidence type="ECO:0000256" key="4">
    <source>
        <dbReference type="ARBA" id="ARBA00022803"/>
    </source>
</evidence>
<evidence type="ECO:0000256" key="3">
    <source>
        <dbReference type="ARBA" id="ARBA00022737"/>
    </source>
</evidence>
<keyword evidence="6" id="KW-1185">Reference proteome</keyword>
<name>A0A918XRP0_9PROT</name>
<accession>A0A918XRP0</accession>
<evidence type="ECO:0000313" key="5">
    <source>
        <dbReference type="EMBL" id="GHD47519.1"/>
    </source>
</evidence>
<evidence type="ECO:0000256" key="1">
    <source>
        <dbReference type="ARBA" id="ARBA00005857"/>
    </source>
</evidence>
<comment type="similarity">
    <text evidence="1">Belongs to the TTC38 family.</text>
</comment>
<dbReference type="RefSeq" id="WP_189988590.1">
    <property type="nucleotide sequence ID" value="NZ_BMZS01000003.1"/>
</dbReference>
<dbReference type="EMBL" id="BMZS01000003">
    <property type="protein sequence ID" value="GHD47519.1"/>
    <property type="molecule type" value="Genomic_DNA"/>
</dbReference>
<evidence type="ECO:0000256" key="2">
    <source>
        <dbReference type="ARBA" id="ARBA00019992"/>
    </source>
</evidence>
<dbReference type="PANTHER" id="PTHR16263">
    <property type="entry name" value="TETRATRICOPEPTIDE REPEAT PROTEIN 38"/>
    <property type="match status" value="1"/>
</dbReference>
<dbReference type="InterPro" id="IPR033891">
    <property type="entry name" value="TTC38"/>
</dbReference>
<gene>
    <name evidence="5" type="ORF">GCM10017083_17980</name>
</gene>